<sequence>MISESDIMVALAIVAGYFGLLIVLLVAGLWAVFFGKLWVRTAGAVVLFGMMASFLSPRPSMRPATGNYG</sequence>
<feature type="transmembrane region" description="Helical" evidence="1">
    <location>
        <begin position="37"/>
        <end position="55"/>
    </location>
</feature>
<dbReference type="AlphaFoldDB" id="A0A0M6XKZ7"/>
<organism evidence="2 3">
    <name type="scientific">Jannaschia rubra</name>
    <dbReference type="NCBI Taxonomy" id="282197"/>
    <lineage>
        <taxon>Bacteria</taxon>
        <taxon>Pseudomonadati</taxon>
        <taxon>Pseudomonadota</taxon>
        <taxon>Alphaproteobacteria</taxon>
        <taxon>Rhodobacterales</taxon>
        <taxon>Roseobacteraceae</taxon>
        <taxon>Jannaschia</taxon>
    </lineage>
</organism>
<dbReference type="STRING" id="282197.SAMN04488517_1064"/>
<protein>
    <submittedName>
        <fullName evidence="2">Uncharacterized protein</fullName>
    </submittedName>
</protein>
<keyword evidence="1" id="KW-0812">Transmembrane</keyword>
<keyword evidence="3" id="KW-1185">Reference proteome</keyword>
<evidence type="ECO:0000313" key="2">
    <source>
        <dbReference type="EMBL" id="CTQ31860.1"/>
    </source>
</evidence>
<reference evidence="2 3" key="1">
    <citation type="submission" date="2015-07" db="EMBL/GenBank/DDBJ databases">
        <authorList>
            <person name="Noorani M."/>
        </authorList>
    </citation>
    <scope>NUCLEOTIDE SEQUENCE [LARGE SCALE GENOMIC DNA]</scope>
    <source>
        <strain evidence="2 3">CECT 5088</strain>
    </source>
</reference>
<evidence type="ECO:0000256" key="1">
    <source>
        <dbReference type="SAM" id="Phobius"/>
    </source>
</evidence>
<dbReference type="Proteomes" id="UP000048908">
    <property type="component" value="Unassembled WGS sequence"/>
</dbReference>
<gene>
    <name evidence="2" type="ORF">JAN5088_00619</name>
</gene>
<proteinExistence type="predicted"/>
<keyword evidence="1" id="KW-1133">Transmembrane helix</keyword>
<keyword evidence="1" id="KW-0472">Membrane</keyword>
<feature type="transmembrane region" description="Helical" evidence="1">
    <location>
        <begin position="7"/>
        <end position="31"/>
    </location>
</feature>
<evidence type="ECO:0000313" key="3">
    <source>
        <dbReference type="Proteomes" id="UP000048908"/>
    </source>
</evidence>
<dbReference type="RefSeq" id="WP_055681332.1">
    <property type="nucleotide sequence ID" value="NZ_CXPG01000011.1"/>
</dbReference>
<name>A0A0M6XKZ7_9RHOB</name>
<dbReference type="EMBL" id="CXPG01000011">
    <property type="protein sequence ID" value="CTQ31860.1"/>
    <property type="molecule type" value="Genomic_DNA"/>
</dbReference>
<accession>A0A0M6XKZ7</accession>